<reference evidence="3 4" key="1">
    <citation type="submission" date="2020-10" db="EMBL/GenBank/DDBJ databases">
        <title>Streptomyces ferrugineus complate genome analysis.</title>
        <authorList>
            <person name="Anwar N."/>
        </authorList>
    </citation>
    <scope>NUCLEOTIDE SEQUENCE [LARGE SCALE GENOMIC DNA]</scope>
    <source>
        <strain evidence="3 4">CCTCC AA2014009</strain>
    </source>
</reference>
<organism evidence="3 4">
    <name type="scientific">Streptomyces ferrugineus</name>
    <dbReference type="NCBI Taxonomy" id="1413221"/>
    <lineage>
        <taxon>Bacteria</taxon>
        <taxon>Bacillati</taxon>
        <taxon>Actinomycetota</taxon>
        <taxon>Actinomycetes</taxon>
        <taxon>Kitasatosporales</taxon>
        <taxon>Streptomycetaceae</taxon>
        <taxon>Streptomyces</taxon>
    </lineage>
</organism>
<dbReference type="Pfam" id="PF19086">
    <property type="entry name" value="Terpene_syn_C_2"/>
    <property type="match status" value="1"/>
</dbReference>
<dbReference type="EC" id="4.2.3.-" evidence="2"/>
<evidence type="ECO:0000313" key="4">
    <source>
        <dbReference type="Proteomes" id="UP000594205"/>
    </source>
</evidence>
<evidence type="ECO:0000256" key="1">
    <source>
        <dbReference type="ARBA" id="ARBA00023239"/>
    </source>
</evidence>
<dbReference type="InterPro" id="IPR034686">
    <property type="entry name" value="Terpene_cyclase-like_2"/>
</dbReference>
<dbReference type="EMBL" id="CP063373">
    <property type="protein sequence ID" value="QOV39487.1"/>
    <property type="molecule type" value="Genomic_DNA"/>
</dbReference>
<evidence type="ECO:0000313" key="3">
    <source>
        <dbReference type="EMBL" id="QOV39487.1"/>
    </source>
</evidence>
<proteinExistence type="inferred from homology"/>
<dbReference type="GO" id="GO:0010333">
    <property type="term" value="F:terpene synthase activity"/>
    <property type="evidence" value="ECO:0007669"/>
    <property type="project" value="InterPro"/>
</dbReference>
<dbReference type="Gene3D" id="1.10.600.10">
    <property type="entry name" value="Farnesyl Diphosphate Synthase"/>
    <property type="match status" value="1"/>
</dbReference>
<dbReference type="GO" id="GO:0046872">
    <property type="term" value="F:metal ion binding"/>
    <property type="evidence" value="ECO:0007669"/>
    <property type="project" value="UniProtKB-KW"/>
</dbReference>
<dbReference type="KEGG" id="sfeu:IM697_14460"/>
<dbReference type="AlphaFoldDB" id="A0A7M2SSZ8"/>
<comment type="cofactor">
    <cofactor evidence="2">
        <name>Mg(2+)</name>
        <dbReference type="ChEBI" id="CHEBI:18420"/>
    </cofactor>
</comment>
<dbReference type="SUPFAM" id="SSF48576">
    <property type="entry name" value="Terpenoid synthases"/>
    <property type="match status" value="1"/>
</dbReference>
<comment type="similarity">
    <text evidence="2">Belongs to the terpene synthase family.</text>
</comment>
<gene>
    <name evidence="3" type="ORF">IM697_14460</name>
</gene>
<dbReference type="InterPro" id="IPR008949">
    <property type="entry name" value="Isoprenoid_synthase_dom_sf"/>
</dbReference>
<dbReference type="Proteomes" id="UP000594205">
    <property type="component" value="Chromosome"/>
</dbReference>
<keyword evidence="1 2" id="KW-0456">Lyase</keyword>
<dbReference type="PANTHER" id="PTHR35201:SF4">
    <property type="entry name" value="BETA-PINACENE SYNTHASE-RELATED"/>
    <property type="match status" value="1"/>
</dbReference>
<dbReference type="SFLD" id="SFLDG01020">
    <property type="entry name" value="Terpene_Cyclase_Like_2"/>
    <property type="match status" value="1"/>
</dbReference>
<accession>A0A7M2SSZ8</accession>
<name>A0A7M2SSZ8_9ACTN</name>
<keyword evidence="4" id="KW-1185">Reference proteome</keyword>
<keyword evidence="2" id="KW-0479">Metal-binding</keyword>
<evidence type="ECO:0000256" key="2">
    <source>
        <dbReference type="RuleBase" id="RU366034"/>
    </source>
</evidence>
<dbReference type="PANTHER" id="PTHR35201">
    <property type="entry name" value="TERPENE SYNTHASE"/>
    <property type="match status" value="1"/>
</dbReference>
<keyword evidence="2" id="KW-0460">Magnesium</keyword>
<sequence>MLAMIPTFAEPTPPTVSPYAPRIEEYVRSLGESLGLTETQDGRERLEAGYGHFVAWTYPEASFRDLCLCAEWLFFTFILDDLHTLKVYDTPEAWDPVHRRLMDIINTGKDLAPAQEQTRFTTALADLSIRTGERLSPTLHARLNHHLDLFFQGFAEESMNRFRGTPPGIDSFTQTRRLSVGMEFGFDLVELSLGVEVPEDIYETGLFREIVEAASDVVAWQNDLHSIHLDDKRGDFHNVVIVMQHAAGISLQEAIDAAVARVQERVADFLAAEKQLLPFLTSRGVPPRIREEVLRVTAGMRQWTNGCLQWYGNTTRYAIPTTSGQAEQQHAHLGALFPSQDDASRTVAVDH</sequence>
<dbReference type="SFLD" id="SFLDS00005">
    <property type="entry name" value="Isoprenoid_Synthase_Type_I"/>
    <property type="match status" value="1"/>
</dbReference>
<protein>
    <recommendedName>
        <fullName evidence="2">Terpene synthase</fullName>
        <ecNumber evidence="2">4.2.3.-</ecNumber>
    </recommendedName>
</protein>